<dbReference type="PANTHER" id="PTHR37298">
    <property type="entry name" value="UPF0111 PROTEIN YKAA"/>
    <property type="match status" value="1"/>
</dbReference>
<dbReference type="InterPro" id="IPR052912">
    <property type="entry name" value="UPF0111_domain"/>
</dbReference>
<proteinExistence type="inferred from homology"/>
<evidence type="ECO:0000313" key="2">
    <source>
        <dbReference type="EMBL" id="MPM40980.1"/>
    </source>
</evidence>
<dbReference type="EMBL" id="VSSQ01009203">
    <property type="protein sequence ID" value="MPM40980.1"/>
    <property type="molecule type" value="Genomic_DNA"/>
</dbReference>
<protein>
    <recommendedName>
        <fullName evidence="3">Phosphate transport regulator</fullName>
    </recommendedName>
</protein>
<dbReference type="InterPro" id="IPR018445">
    <property type="entry name" value="Put_Phosphate_transp_reg"/>
</dbReference>
<accession>A0A644ZJB9</accession>
<dbReference type="Gene3D" id="1.20.58.220">
    <property type="entry name" value="Phosphate transport system protein phou homolog 2, domain 2"/>
    <property type="match status" value="1"/>
</dbReference>
<dbReference type="InterPro" id="IPR038078">
    <property type="entry name" value="PhoU-like_sf"/>
</dbReference>
<evidence type="ECO:0008006" key="3">
    <source>
        <dbReference type="Google" id="ProtNLM"/>
    </source>
</evidence>
<comment type="similarity">
    <text evidence="1">Belongs to the UPF0111 family.</text>
</comment>
<gene>
    <name evidence="2" type="ORF">SDC9_87629</name>
</gene>
<dbReference type="Pfam" id="PF01865">
    <property type="entry name" value="PhoU_div"/>
    <property type="match status" value="1"/>
</dbReference>
<reference evidence="2" key="1">
    <citation type="submission" date="2019-08" db="EMBL/GenBank/DDBJ databases">
        <authorList>
            <person name="Kucharzyk K."/>
            <person name="Murdoch R.W."/>
            <person name="Higgins S."/>
            <person name="Loffler F."/>
        </authorList>
    </citation>
    <scope>NUCLEOTIDE SEQUENCE</scope>
</reference>
<organism evidence="2">
    <name type="scientific">bioreactor metagenome</name>
    <dbReference type="NCBI Taxonomy" id="1076179"/>
    <lineage>
        <taxon>unclassified sequences</taxon>
        <taxon>metagenomes</taxon>
        <taxon>ecological metagenomes</taxon>
    </lineage>
</organism>
<comment type="caution">
    <text evidence="2">The sequence shown here is derived from an EMBL/GenBank/DDBJ whole genome shotgun (WGS) entry which is preliminary data.</text>
</comment>
<evidence type="ECO:0000256" key="1">
    <source>
        <dbReference type="ARBA" id="ARBA00008591"/>
    </source>
</evidence>
<dbReference type="PANTHER" id="PTHR37298:SF1">
    <property type="entry name" value="UPF0111 PROTEIN YKAA"/>
    <property type="match status" value="1"/>
</dbReference>
<sequence>MFNFRSKEDEFFKLFSESARLLRDGAYILNEVMNDYTQIGEKIPQMANLEHEADDHNDAIIDKLNQTFITPMDREDIYAMANALDDGVDVIQGILERMMLYRTGKPSEGAIELSRLMADCADEIVKAFELLKNIKGNQHKILDHTRKVVVLESEGDRIYRQEVAYLFTSGGDTLEIIKWKEVLENLENALDHYESIADLIRGVVMKYA</sequence>
<name>A0A644ZJB9_9ZZZZ</name>
<dbReference type="AlphaFoldDB" id="A0A644ZJB9"/>